<dbReference type="EMBL" id="JBBPBN010000003">
    <property type="protein sequence ID" value="KAK9043678.1"/>
    <property type="molecule type" value="Genomic_DNA"/>
</dbReference>
<protein>
    <submittedName>
        <fullName evidence="1">Uncharacterized protein</fullName>
    </submittedName>
</protein>
<reference evidence="1 2" key="1">
    <citation type="journal article" date="2024" name="G3 (Bethesda)">
        <title>Genome assembly of Hibiscus sabdariffa L. provides insights into metabolisms of medicinal natural products.</title>
        <authorList>
            <person name="Kim T."/>
        </authorList>
    </citation>
    <scope>NUCLEOTIDE SEQUENCE [LARGE SCALE GENOMIC DNA]</scope>
    <source>
        <strain evidence="1">TK-2024</strain>
        <tissue evidence="1">Old leaves</tissue>
    </source>
</reference>
<evidence type="ECO:0000313" key="2">
    <source>
        <dbReference type="Proteomes" id="UP001396334"/>
    </source>
</evidence>
<proteinExistence type="predicted"/>
<comment type="caution">
    <text evidence="1">The sequence shown here is derived from an EMBL/GenBank/DDBJ whole genome shotgun (WGS) entry which is preliminary data.</text>
</comment>
<dbReference type="Proteomes" id="UP001396334">
    <property type="component" value="Unassembled WGS sequence"/>
</dbReference>
<name>A0ABR2U1T2_9ROSI</name>
<accession>A0ABR2U1T2</accession>
<keyword evidence="2" id="KW-1185">Reference proteome</keyword>
<sequence>MVSGVCDSGWNLQRHRSNPHWLEWVILIQRPNYHLLLRCLCILLRFEPRDLHVIILPNLVLEPSVEGVLLVVDCASCLRLLSLGDWYLEDFGDYVKQTSYQYELIQIFYHYIFIWN</sequence>
<evidence type="ECO:0000313" key="1">
    <source>
        <dbReference type="EMBL" id="KAK9043678.1"/>
    </source>
</evidence>
<gene>
    <name evidence="1" type="ORF">V6N11_072012</name>
</gene>
<organism evidence="1 2">
    <name type="scientific">Hibiscus sabdariffa</name>
    <name type="common">roselle</name>
    <dbReference type="NCBI Taxonomy" id="183260"/>
    <lineage>
        <taxon>Eukaryota</taxon>
        <taxon>Viridiplantae</taxon>
        <taxon>Streptophyta</taxon>
        <taxon>Embryophyta</taxon>
        <taxon>Tracheophyta</taxon>
        <taxon>Spermatophyta</taxon>
        <taxon>Magnoliopsida</taxon>
        <taxon>eudicotyledons</taxon>
        <taxon>Gunneridae</taxon>
        <taxon>Pentapetalae</taxon>
        <taxon>rosids</taxon>
        <taxon>malvids</taxon>
        <taxon>Malvales</taxon>
        <taxon>Malvaceae</taxon>
        <taxon>Malvoideae</taxon>
        <taxon>Hibiscus</taxon>
    </lineage>
</organism>